<dbReference type="OrthoDB" id="10317972at2759"/>
<dbReference type="GeneID" id="118428421"/>
<keyword evidence="1" id="KW-0812">Transmembrane</keyword>
<evidence type="ECO:0000256" key="2">
    <source>
        <dbReference type="SAM" id="SignalP"/>
    </source>
</evidence>
<keyword evidence="2" id="KW-0732">Signal</keyword>
<dbReference type="RefSeq" id="XP_035694365.1">
    <property type="nucleotide sequence ID" value="XM_035838472.1"/>
</dbReference>
<proteinExistence type="predicted"/>
<feature type="chain" id="PRO_5039936242" evidence="2">
    <location>
        <begin position="18"/>
        <end position="296"/>
    </location>
</feature>
<feature type="signal peptide" evidence="2">
    <location>
        <begin position="1"/>
        <end position="17"/>
    </location>
</feature>
<feature type="transmembrane region" description="Helical" evidence="1">
    <location>
        <begin position="216"/>
        <end position="239"/>
    </location>
</feature>
<sequence length="296" mass="32221">MFYKTLLVVFVAHLCRGQQLADEATRHSVIVTFAGSSTSEINANSTALKEVIVNETNKLCQQDDHKAKCCKDIKYTELGSGDIIVPGTNLTAEDYIRFLSVAGDSSANTTSSVKVTLAIVVPQEADENDLCLVETPSRKRRSTAEDVFLRRKRHSVTTAAPTAAPNYIYLDPDLVKLLLNSNSFRAAVNSRLGLISASVVKSDEKNCTFEDDIQPWVIALITIASFLLLLLLAATIMMCHNGSKNSPYSKGSMGSLIRVSPGPEQAGTSYGTYNRVITPTSYGTYNRPITPKLAFT</sequence>
<gene>
    <name evidence="4" type="primary">LOC118428421</name>
</gene>
<reference evidence="3" key="1">
    <citation type="journal article" date="2020" name="Nat. Ecol. Evol.">
        <title>Deeply conserved synteny resolves early events in vertebrate evolution.</title>
        <authorList>
            <person name="Simakov O."/>
            <person name="Marletaz F."/>
            <person name="Yue J.X."/>
            <person name="O'Connell B."/>
            <person name="Jenkins J."/>
            <person name="Brandt A."/>
            <person name="Calef R."/>
            <person name="Tung C.H."/>
            <person name="Huang T.K."/>
            <person name="Schmutz J."/>
            <person name="Satoh N."/>
            <person name="Yu J.K."/>
            <person name="Putnam N.H."/>
            <person name="Green R.E."/>
            <person name="Rokhsar D.S."/>
        </authorList>
    </citation>
    <scope>NUCLEOTIDE SEQUENCE [LARGE SCALE GENOMIC DNA]</scope>
    <source>
        <strain evidence="3">S238N-H82</strain>
    </source>
</reference>
<evidence type="ECO:0000256" key="1">
    <source>
        <dbReference type="SAM" id="Phobius"/>
    </source>
</evidence>
<accession>A0A9J7M5B3</accession>
<dbReference type="KEGG" id="bfo:118428421"/>
<dbReference type="Proteomes" id="UP000001554">
    <property type="component" value="Chromosome 13"/>
</dbReference>
<organism evidence="3 4">
    <name type="scientific">Branchiostoma floridae</name>
    <name type="common">Florida lancelet</name>
    <name type="synonym">Amphioxus</name>
    <dbReference type="NCBI Taxonomy" id="7739"/>
    <lineage>
        <taxon>Eukaryota</taxon>
        <taxon>Metazoa</taxon>
        <taxon>Chordata</taxon>
        <taxon>Cephalochordata</taxon>
        <taxon>Leptocardii</taxon>
        <taxon>Amphioxiformes</taxon>
        <taxon>Branchiostomatidae</taxon>
        <taxon>Branchiostoma</taxon>
    </lineage>
</organism>
<evidence type="ECO:0000313" key="3">
    <source>
        <dbReference type="Proteomes" id="UP000001554"/>
    </source>
</evidence>
<dbReference type="AlphaFoldDB" id="A0A9J7M5B3"/>
<keyword evidence="1" id="KW-0472">Membrane</keyword>
<evidence type="ECO:0000313" key="4">
    <source>
        <dbReference type="RefSeq" id="XP_035694365.1"/>
    </source>
</evidence>
<dbReference type="OMA" id="MCHNGSK"/>
<keyword evidence="1" id="KW-1133">Transmembrane helix</keyword>
<keyword evidence="3" id="KW-1185">Reference proteome</keyword>
<protein>
    <submittedName>
        <fullName evidence="4">Uncharacterized protein LOC118428421</fullName>
    </submittedName>
</protein>
<reference evidence="4" key="2">
    <citation type="submission" date="2025-08" db="UniProtKB">
        <authorList>
            <consortium name="RefSeq"/>
        </authorList>
    </citation>
    <scope>IDENTIFICATION</scope>
    <source>
        <strain evidence="4">S238N-H82</strain>
        <tissue evidence="4">Testes</tissue>
    </source>
</reference>
<name>A0A9J7M5B3_BRAFL</name>